<comment type="caution">
    <text evidence="2">The sequence shown here is derived from an EMBL/GenBank/DDBJ whole genome shotgun (WGS) entry which is preliminary data.</text>
</comment>
<protein>
    <submittedName>
        <fullName evidence="2">Uncharacterized protein</fullName>
    </submittedName>
</protein>
<dbReference type="AlphaFoldDB" id="A0AA40K5J8"/>
<gene>
    <name evidence="2" type="ORF">B0T18DRAFT_159072</name>
</gene>
<organism evidence="2 3">
    <name type="scientific">Schizothecium vesticola</name>
    <dbReference type="NCBI Taxonomy" id="314040"/>
    <lineage>
        <taxon>Eukaryota</taxon>
        <taxon>Fungi</taxon>
        <taxon>Dikarya</taxon>
        <taxon>Ascomycota</taxon>
        <taxon>Pezizomycotina</taxon>
        <taxon>Sordariomycetes</taxon>
        <taxon>Sordariomycetidae</taxon>
        <taxon>Sordariales</taxon>
        <taxon>Schizotheciaceae</taxon>
        <taxon>Schizothecium</taxon>
    </lineage>
</organism>
<dbReference type="EMBL" id="JAUKUD010000004">
    <property type="protein sequence ID" value="KAK0746761.1"/>
    <property type="molecule type" value="Genomic_DNA"/>
</dbReference>
<reference evidence="2" key="1">
    <citation type="submission" date="2023-06" db="EMBL/GenBank/DDBJ databases">
        <title>Genome-scale phylogeny and comparative genomics of the fungal order Sordariales.</title>
        <authorList>
            <consortium name="Lawrence Berkeley National Laboratory"/>
            <person name="Hensen N."/>
            <person name="Bonometti L."/>
            <person name="Westerberg I."/>
            <person name="Brannstrom I.O."/>
            <person name="Guillou S."/>
            <person name="Cros-Aarteil S."/>
            <person name="Calhoun S."/>
            <person name="Haridas S."/>
            <person name="Kuo A."/>
            <person name="Mondo S."/>
            <person name="Pangilinan J."/>
            <person name="Riley R."/>
            <person name="LaButti K."/>
            <person name="Andreopoulos B."/>
            <person name="Lipzen A."/>
            <person name="Chen C."/>
            <person name="Yanf M."/>
            <person name="Daum C."/>
            <person name="Ng V."/>
            <person name="Clum A."/>
            <person name="Steindorff A."/>
            <person name="Ohm R."/>
            <person name="Martin F."/>
            <person name="Silar P."/>
            <person name="Natvig D."/>
            <person name="Lalanne C."/>
            <person name="Gautier V."/>
            <person name="Ament-velasquez S.L."/>
            <person name="Kruys A."/>
            <person name="Hutchinson M.I."/>
            <person name="Powell A.J."/>
            <person name="Barry K."/>
            <person name="Miller A.N."/>
            <person name="Grigoriev I.V."/>
            <person name="Debuchy R."/>
            <person name="Gladieux P."/>
            <person name="Thoren M.H."/>
            <person name="Johannesson H."/>
        </authorList>
    </citation>
    <scope>NUCLEOTIDE SEQUENCE</scope>
    <source>
        <strain evidence="2">SMH3187-1</strain>
    </source>
</reference>
<accession>A0AA40K5J8</accession>
<feature type="region of interest" description="Disordered" evidence="1">
    <location>
        <begin position="81"/>
        <end position="100"/>
    </location>
</feature>
<keyword evidence="3" id="KW-1185">Reference proteome</keyword>
<proteinExistence type="predicted"/>
<evidence type="ECO:0000313" key="3">
    <source>
        <dbReference type="Proteomes" id="UP001172155"/>
    </source>
</evidence>
<evidence type="ECO:0000256" key="1">
    <source>
        <dbReference type="SAM" id="MobiDB-lite"/>
    </source>
</evidence>
<name>A0AA40K5J8_9PEZI</name>
<dbReference type="Proteomes" id="UP001172155">
    <property type="component" value="Unassembled WGS sequence"/>
</dbReference>
<evidence type="ECO:0000313" key="2">
    <source>
        <dbReference type="EMBL" id="KAK0746761.1"/>
    </source>
</evidence>
<sequence length="228" mass="24013">MREGAGGRIGDPAVDAREAPVLAVAAAVEIPGLVLSGSVLPEADGHAIGRRMVKTLVPDDPGALADPAADDLHVARVPVPGAREDTAAPAGPRPARRVRAADERRPVLGVHQRLPEQEPVEESRRQTVAHVALQLPPHLAADARKGPEDVRLDGELPVRVVLDQALYLPQVVVRAGKGRLGHLRDDGRILELALCEGEFTAAVKTGGAVRKHEVATGKVLLLVSPRVS</sequence>